<keyword evidence="7" id="KW-0675">Receptor</keyword>
<feature type="transmembrane region" description="Helical" evidence="9">
    <location>
        <begin position="26"/>
        <end position="50"/>
    </location>
</feature>
<dbReference type="PROSITE" id="PS50262">
    <property type="entry name" value="G_PROTEIN_RECEP_F1_2"/>
    <property type="match status" value="1"/>
</dbReference>
<evidence type="ECO:0000313" key="11">
    <source>
        <dbReference type="EMBL" id="CAH3189346.1"/>
    </source>
</evidence>
<dbReference type="Gene3D" id="1.20.1070.10">
    <property type="entry name" value="Rhodopsin 7-helix transmembrane proteins"/>
    <property type="match status" value="1"/>
</dbReference>
<evidence type="ECO:0000256" key="7">
    <source>
        <dbReference type="ARBA" id="ARBA00023170"/>
    </source>
</evidence>
<proteinExistence type="predicted"/>
<evidence type="ECO:0000256" key="2">
    <source>
        <dbReference type="ARBA" id="ARBA00022475"/>
    </source>
</evidence>
<dbReference type="InterPro" id="IPR000276">
    <property type="entry name" value="GPCR_Rhodpsn"/>
</dbReference>
<comment type="subcellular location">
    <subcellularLocation>
        <location evidence="1">Cell membrane</location>
        <topology evidence="1">Multi-pass membrane protein</topology>
    </subcellularLocation>
</comment>
<name>A0ABN8SCB7_9CNID</name>
<dbReference type="InterPro" id="IPR017452">
    <property type="entry name" value="GPCR_Rhodpsn_7TM"/>
</dbReference>
<evidence type="ECO:0000313" key="12">
    <source>
        <dbReference type="Proteomes" id="UP001159405"/>
    </source>
</evidence>
<protein>
    <recommendedName>
        <fullName evidence="10">G-protein coupled receptors family 1 profile domain-containing protein</fullName>
    </recommendedName>
</protein>
<dbReference type="PRINTS" id="PR00237">
    <property type="entry name" value="GPCRRHODOPSN"/>
</dbReference>
<evidence type="ECO:0000256" key="3">
    <source>
        <dbReference type="ARBA" id="ARBA00022692"/>
    </source>
</evidence>
<evidence type="ECO:0000256" key="9">
    <source>
        <dbReference type="SAM" id="Phobius"/>
    </source>
</evidence>
<keyword evidence="5" id="KW-0297">G-protein coupled receptor</keyword>
<dbReference type="InterPro" id="IPR050569">
    <property type="entry name" value="TAAR"/>
</dbReference>
<feature type="transmembrane region" description="Helical" evidence="9">
    <location>
        <begin position="111"/>
        <end position="132"/>
    </location>
</feature>
<dbReference type="Proteomes" id="UP001159405">
    <property type="component" value="Unassembled WGS sequence"/>
</dbReference>
<feature type="non-terminal residue" evidence="11">
    <location>
        <position position="138"/>
    </location>
</feature>
<comment type="caution">
    <text evidence="11">The sequence shown here is derived from an EMBL/GenBank/DDBJ whole genome shotgun (WGS) entry which is preliminary data.</text>
</comment>
<feature type="transmembrane region" description="Helical" evidence="9">
    <location>
        <begin position="62"/>
        <end position="91"/>
    </location>
</feature>
<evidence type="ECO:0000256" key="5">
    <source>
        <dbReference type="ARBA" id="ARBA00023040"/>
    </source>
</evidence>
<organism evidence="11 12">
    <name type="scientific">Porites lobata</name>
    <dbReference type="NCBI Taxonomy" id="104759"/>
    <lineage>
        <taxon>Eukaryota</taxon>
        <taxon>Metazoa</taxon>
        <taxon>Cnidaria</taxon>
        <taxon>Anthozoa</taxon>
        <taxon>Hexacorallia</taxon>
        <taxon>Scleractinia</taxon>
        <taxon>Fungiina</taxon>
        <taxon>Poritidae</taxon>
        <taxon>Porites</taxon>
    </lineage>
</organism>
<keyword evidence="4 9" id="KW-1133">Transmembrane helix</keyword>
<evidence type="ECO:0000256" key="6">
    <source>
        <dbReference type="ARBA" id="ARBA00023136"/>
    </source>
</evidence>
<keyword evidence="12" id="KW-1185">Reference proteome</keyword>
<gene>
    <name evidence="11" type="ORF">PLOB_00043583</name>
</gene>
<evidence type="ECO:0000256" key="1">
    <source>
        <dbReference type="ARBA" id="ARBA00004651"/>
    </source>
</evidence>
<accession>A0ABN8SCB7</accession>
<sequence>MDSNFNLNNICLRQQIHFQANAFRAIAVFLVSIPLCVMTLLGNAAILITIFKTPSLHSPAHILLAGLALSDFAFGFIVQPLLLSIVLSAGYNHDLPLATFRLMCSSFNCSAIVLCGVSLGTSIAIALDRLLALRLHLR</sequence>
<dbReference type="PANTHER" id="PTHR24249">
    <property type="entry name" value="HISTAMINE RECEPTOR-RELATED G-PROTEIN COUPLED RECEPTOR"/>
    <property type="match status" value="1"/>
</dbReference>
<reference evidence="11 12" key="1">
    <citation type="submission" date="2022-05" db="EMBL/GenBank/DDBJ databases">
        <authorList>
            <consortium name="Genoscope - CEA"/>
            <person name="William W."/>
        </authorList>
    </citation>
    <scope>NUCLEOTIDE SEQUENCE [LARGE SCALE GENOMIC DNA]</scope>
</reference>
<keyword evidence="3 9" id="KW-0812">Transmembrane</keyword>
<keyword evidence="6 9" id="KW-0472">Membrane</keyword>
<feature type="domain" description="G-protein coupled receptors family 1 profile" evidence="10">
    <location>
        <begin position="42"/>
        <end position="138"/>
    </location>
</feature>
<evidence type="ECO:0000256" key="4">
    <source>
        <dbReference type="ARBA" id="ARBA00022989"/>
    </source>
</evidence>
<evidence type="ECO:0000256" key="8">
    <source>
        <dbReference type="ARBA" id="ARBA00023224"/>
    </source>
</evidence>
<dbReference type="EMBL" id="CALNXK010000711">
    <property type="protein sequence ID" value="CAH3189346.1"/>
    <property type="molecule type" value="Genomic_DNA"/>
</dbReference>
<evidence type="ECO:0000259" key="10">
    <source>
        <dbReference type="PROSITE" id="PS50262"/>
    </source>
</evidence>
<dbReference type="Pfam" id="PF00001">
    <property type="entry name" value="7tm_1"/>
    <property type="match status" value="1"/>
</dbReference>
<keyword evidence="8" id="KW-0807">Transducer</keyword>
<keyword evidence="2" id="KW-1003">Cell membrane</keyword>
<dbReference type="SUPFAM" id="SSF81321">
    <property type="entry name" value="Family A G protein-coupled receptor-like"/>
    <property type="match status" value="1"/>
</dbReference>